<dbReference type="PANTHER" id="PTHR35851:SF1">
    <property type="entry name" value="CELL DIVISION PROTEIN FTSQ"/>
    <property type="match status" value="1"/>
</dbReference>
<evidence type="ECO:0000256" key="3">
    <source>
        <dbReference type="ARBA" id="ARBA00022519"/>
    </source>
</evidence>
<name>A0ABS6SH31_9SPHN</name>
<proteinExistence type="inferred from homology"/>
<dbReference type="PROSITE" id="PS51779">
    <property type="entry name" value="POTRA"/>
    <property type="match status" value="1"/>
</dbReference>
<keyword evidence="4 9" id="KW-0132">Cell division</keyword>
<evidence type="ECO:0000256" key="9">
    <source>
        <dbReference type="HAMAP-Rule" id="MF_00911"/>
    </source>
</evidence>
<dbReference type="InterPro" id="IPR005548">
    <property type="entry name" value="Cell_div_FtsQ/DivIB_C"/>
</dbReference>
<evidence type="ECO:0000256" key="10">
    <source>
        <dbReference type="SAM" id="MobiDB-lite"/>
    </source>
</evidence>
<evidence type="ECO:0000256" key="4">
    <source>
        <dbReference type="ARBA" id="ARBA00022618"/>
    </source>
</evidence>
<evidence type="ECO:0000259" key="11">
    <source>
        <dbReference type="PROSITE" id="PS51779"/>
    </source>
</evidence>
<organism evidence="12 13">
    <name type="scientific">Pacificimonas pallii</name>
    <dbReference type="NCBI Taxonomy" id="2827236"/>
    <lineage>
        <taxon>Bacteria</taxon>
        <taxon>Pseudomonadati</taxon>
        <taxon>Pseudomonadota</taxon>
        <taxon>Alphaproteobacteria</taxon>
        <taxon>Sphingomonadales</taxon>
        <taxon>Sphingosinicellaceae</taxon>
        <taxon>Pacificimonas</taxon>
    </lineage>
</organism>
<accession>A0ABS6SH31</accession>
<feature type="domain" description="POTRA" evidence="11">
    <location>
        <begin position="77"/>
        <end position="145"/>
    </location>
</feature>
<dbReference type="RefSeq" id="WP_218446033.1">
    <property type="nucleotide sequence ID" value="NZ_JAGSPA010000003.1"/>
</dbReference>
<keyword evidence="3 9" id="KW-0997">Cell inner membrane</keyword>
<feature type="region of interest" description="Disordered" evidence="10">
    <location>
        <begin position="1"/>
        <end position="35"/>
    </location>
</feature>
<evidence type="ECO:0000256" key="5">
    <source>
        <dbReference type="ARBA" id="ARBA00022692"/>
    </source>
</evidence>
<comment type="caution">
    <text evidence="12">The sequence shown here is derived from an EMBL/GenBank/DDBJ whole genome shotgun (WGS) entry which is preliminary data.</text>
</comment>
<feature type="transmembrane region" description="Helical" evidence="9">
    <location>
        <begin position="38"/>
        <end position="58"/>
    </location>
</feature>
<dbReference type="Pfam" id="PF03799">
    <property type="entry name" value="FtsQ_DivIB_C"/>
    <property type="match status" value="1"/>
</dbReference>
<keyword evidence="7 9" id="KW-0472">Membrane</keyword>
<reference evidence="12 13" key="1">
    <citation type="submission" date="2021-04" db="EMBL/GenBank/DDBJ databases">
        <authorList>
            <person name="Pira H."/>
            <person name="Risdian C."/>
            <person name="Wink J."/>
        </authorList>
    </citation>
    <scope>NUCLEOTIDE SEQUENCE [LARGE SCALE GENOMIC DNA]</scope>
    <source>
        <strain evidence="12 13">WHA3</strain>
    </source>
</reference>
<dbReference type="InterPro" id="IPR034746">
    <property type="entry name" value="POTRA"/>
</dbReference>
<dbReference type="PANTHER" id="PTHR35851">
    <property type="entry name" value="CELL DIVISION PROTEIN FTSQ"/>
    <property type="match status" value="1"/>
</dbReference>
<comment type="similarity">
    <text evidence="9">Belongs to the FtsQ/DivIB family. FtsQ subfamily.</text>
</comment>
<dbReference type="Proteomes" id="UP000722336">
    <property type="component" value="Unassembled WGS sequence"/>
</dbReference>
<feature type="compositionally biased region" description="Basic residues" evidence="10">
    <location>
        <begin position="7"/>
        <end position="34"/>
    </location>
</feature>
<dbReference type="EMBL" id="JAGSPA010000003">
    <property type="protein sequence ID" value="MBV7257206.1"/>
    <property type="molecule type" value="Genomic_DNA"/>
</dbReference>
<comment type="subcellular location">
    <subcellularLocation>
        <location evidence="9">Cell inner membrane</location>
        <topology evidence="9">Single-pass type II membrane protein</topology>
    </subcellularLocation>
    <subcellularLocation>
        <location evidence="1">Membrane</location>
    </subcellularLocation>
    <text evidence="9">Localizes to the division septum.</text>
</comment>
<comment type="function">
    <text evidence="9">Essential cell division protein.</text>
</comment>
<dbReference type="Pfam" id="PF08478">
    <property type="entry name" value="POTRA_1"/>
    <property type="match status" value="1"/>
</dbReference>
<keyword evidence="2 9" id="KW-1003">Cell membrane</keyword>
<evidence type="ECO:0000256" key="8">
    <source>
        <dbReference type="ARBA" id="ARBA00023306"/>
    </source>
</evidence>
<protein>
    <recommendedName>
        <fullName evidence="9">Cell division protein FtsQ</fullName>
    </recommendedName>
</protein>
<evidence type="ECO:0000256" key="6">
    <source>
        <dbReference type="ARBA" id="ARBA00022989"/>
    </source>
</evidence>
<sequence>MTERVVLKRGKPAPNPRARKAGAKKPPPRRKAKSARPWLAPTIAVSLAIAALGAAWLYRLPDRLWLAAANGVAAAGFEVRDVELTGNRELTTLPVYTAALDGASDSMLLVDLDEVKQRLELLPWVAEASVGRILPDRLTVDIVEREPAAIWQNEGRHQLIDVEGRVLPADDLSRFAHLPLVADKGAEAQVPDLIALLADYPALAERLEGAVWRSERRWNFHLKSGEILMMPEDEAELREALNVFVRMERDTGVTGRGFLTVDFRVPEQMIVRKGNGANDPLTTAEGTEI</sequence>
<evidence type="ECO:0000313" key="12">
    <source>
        <dbReference type="EMBL" id="MBV7257206.1"/>
    </source>
</evidence>
<keyword evidence="5 9" id="KW-0812">Transmembrane</keyword>
<evidence type="ECO:0000256" key="2">
    <source>
        <dbReference type="ARBA" id="ARBA00022475"/>
    </source>
</evidence>
<gene>
    <name evidence="9" type="primary">ftsQ</name>
    <name evidence="12" type="ORF">KCG44_10475</name>
</gene>
<keyword evidence="6 9" id="KW-1133">Transmembrane helix</keyword>
<keyword evidence="13" id="KW-1185">Reference proteome</keyword>
<keyword evidence="8 9" id="KW-0131">Cell cycle</keyword>
<dbReference type="InterPro" id="IPR026579">
    <property type="entry name" value="FtsQ"/>
</dbReference>
<dbReference type="HAMAP" id="MF_00911">
    <property type="entry name" value="FtsQ_subfam"/>
    <property type="match status" value="1"/>
</dbReference>
<dbReference type="InterPro" id="IPR013685">
    <property type="entry name" value="POTRA_FtsQ_type"/>
</dbReference>
<evidence type="ECO:0000256" key="7">
    <source>
        <dbReference type="ARBA" id="ARBA00023136"/>
    </source>
</evidence>
<evidence type="ECO:0000256" key="1">
    <source>
        <dbReference type="ARBA" id="ARBA00004370"/>
    </source>
</evidence>
<evidence type="ECO:0000313" key="13">
    <source>
        <dbReference type="Proteomes" id="UP000722336"/>
    </source>
</evidence>